<gene>
    <name evidence="2" type="ORF">SAMN05443637_10347</name>
</gene>
<keyword evidence="1" id="KW-0812">Transmembrane</keyword>
<sequence>MPFVAWTTLVLAALIIAFVAVGLLRVILHLRHVHKTLAALQGGVDAVVDRTAPVPSVVSSVNANLAPVRAWCETV</sequence>
<evidence type="ECO:0000256" key="1">
    <source>
        <dbReference type="SAM" id="Phobius"/>
    </source>
</evidence>
<dbReference type="Proteomes" id="UP000184363">
    <property type="component" value="Unassembled WGS sequence"/>
</dbReference>
<protein>
    <submittedName>
        <fullName evidence="2">Uncharacterized protein</fullName>
    </submittedName>
</protein>
<evidence type="ECO:0000313" key="3">
    <source>
        <dbReference type="Proteomes" id="UP000184363"/>
    </source>
</evidence>
<evidence type="ECO:0000313" key="2">
    <source>
        <dbReference type="EMBL" id="SHK14213.1"/>
    </source>
</evidence>
<accession>A0A1M6Q1Z9</accession>
<keyword evidence="1" id="KW-1133">Transmembrane helix</keyword>
<dbReference type="AlphaFoldDB" id="A0A1M6Q1Z9"/>
<feature type="transmembrane region" description="Helical" evidence="1">
    <location>
        <begin position="6"/>
        <end position="28"/>
    </location>
</feature>
<organism evidence="2 3">
    <name type="scientific">Pseudonocardia thermophila</name>
    <dbReference type="NCBI Taxonomy" id="1848"/>
    <lineage>
        <taxon>Bacteria</taxon>
        <taxon>Bacillati</taxon>
        <taxon>Actinomycetota</taxon>
        <taxon>Actinomycetes</taxon>
        <taxon>Pseudonocardiales</taxon>
        <taxon>Pseudonocardiaceae</taxon>
        <taxon>Pseudonocardia</taxon>
    </lineage>
</organism>
<keyword evidence="1" id="KW-0472">Membrane</keyword>
<keyword evidence="3" id="KW-1185">Reference proteome</keyword>
<dbReference type="RefSeq" id="WP_073455615.1">
    <property type="nucleotide sequence ID" value="NZ_CALGVN010000033.1"/>
</dbReference>
<name>A0A1M6Q1Z9_PSETH</name>
<dbReference type="EMBL" id="FRAP01000003">
    <property type="protein sequence ID" value="SHK14213.1"/>
    <property type="molecule type" value="Genomic_DNA"/>
</dbReference>
<dbReference type="STRING" id="1848.SAMN05443637_10347"/>
<proteinExistence type="predicted"/>
<reference evidence="2 3" key="1">
    <citation type="submission" date="2016-11" db="EMBL/GenBank/DDBJ databases">
        <authorList>
            <person name="Jaros S."/>
            <person name="Januszkiewicz K."/>
            <person name="Wedrychowicz H."/>
        </authorList>
    </citation>
    <scope>NUCLEOTIDE SEQUENCE [LARGE SCALE GENOMIC DNA]</scope>
    <source>
        <strain evidence="2 3">DSM 43832</strain>
    </source>
</reference>